<dbReference type="InterPro" id="IPR004165">
    <property type="entry name" value="CoA_trans_fam_I"/>
</dbReference>
<dbReference type="PANTHER" id="PTHR43293:SF1">
    <property type="entry name" value="ACETATE COA-TRANSFERASE YDIF"/>
    <property type="match status" value="1"/>
</dbReference>
<dbReference type="EMBL" id="DWWL01000035">
    <property type="protein sequence ID" value="HJC47457.1"/>
    <property type="molecule type" value="Genomic_DNA"/>
</dbReference>
<dbReference type="GO" id="GO:0046952">
    <property type="term" value="P:ketone body catabolic process"/>
    <property type="evidence" value="ECO:0007669"/>
    <property type="project" value="InterPro"/>
</dbReference>
<evidence type="ECO:0000256" key="1">
    <source>
        <dbReference type="ARBA" id="ARBA00007154"/>
    </source>
</evidence>
<evidence type="ECO:0000313" key="5">
    <source>
        <dbReference type="EMBL" id="HJC47457.1"/>
    </source>
</evidence>
<comment type="similarity">
    <text evidence="1 3">Belongs to the 3-oxoacid CoA-transferase family.</text>
</comment>
<dbReference type="InterPro" id="IPR037171">
    <property type="entry name" value="NagB/RpiA_transferase-like"/>
</dbReference>
<evidence type="ECO:0000256" key="4">
    <source>
        <dbReference type="PIRSR" id="PIRSR000858-1"/>
    </source>
</evidence>
<organism evidence="5 6">
    <name type="scientific">Candidatus Lachnoclostridium pullistercoris</name>
    <dbReference type="NCBI Taxonomy" id="2838632"/>
    <lineage>
        <taxon>Bacteria</taxon>
        <taxon>Bacillati</taxon>
        <taxon>Bacillota</taxon>
        <taxon>Clostridia</taxon>
        <taxon>Lachnospirales</taxon>
        <taxon>Lachnospiraceae</taxon>
    </lineage>
</organism>
<accession>A0A9D2T5N6</accession>
<name>A0A9D2T5N6_9FIRM</name>
<dbReference type="Proteomes" id="UP000823883">
    <property type="component" value="Unassembled WGS sequence"/>
</dbReference>
<reference evidence="5" key="2">
    <citation type="submission" date="2021-04" db="EMBL/GenBank/DDBJ databases">
        <authorList>
            <person name="Gilroy R."/>
        </authorList>
    </citation>
    <scope>NUCLEOTIDE SEQUENCE</scope>
    <source>
        <strain evidence="5">CHK183-5548</strain>
    </source>
</reference>
<sequence>MAEFITIKEAAELIPDKAVIGSAVQGMTGWPEEIGIAIEKRFLETGHPSSITHIHGAGQGDFGRMSPDGKTCRGECVLAHDGLLACSIHGHVGCSFKVTQQIAENKILAYNIPLGVVGQVWREVGRGFPGLLTKVGLGTFMDPRYDGAMINEKTKKEGKPIVKYIPDFESEEYLFYTLPKLDVALLRATTADEEGNLTYEKECMPCEPLDLVMAAKASGAIVIAQVERVAQAGSLDPRDVKIPGMLVDYVCAAEHPENIMQTHITHFNPAFTGEIKVPIKKDEEEMPLDPKKVFTRRAAMEIHRGDKCNMGIGMPGLIPKVLIEEGVDSEVMLISESGLIGGIPASGGDFGAHYNPEAMLNQTDHFSFFDQGGLDVAFFGLSEVDRDGNVNTTNLNGKIAGVGGFPNISANAKHSVFVGFFTAGGLKCHLENGKLVIDQEGRFDKFVNSCRQLSFNAEQSLAKGNKVTFITERCVIVRTKEGMVLTEIAPGVDLKTQVLDHIGFDPIIPEGGPVLMDERLFQETWGHLRDTF</sequence>
<dbReference type="PANTHER" id="PTHR43293">
    <property type="entry name" value="ACETATE COA-TRANSFERASE YDIF"/>
    <property type="match status" value="1"/>
</dbReference>
<proteinExistence type="inferred from homology"/>
<evidence type="ECO:0000256" key="2">
    <source>
        <dbReference type="ARBA" id="ARBA00022679"/>
    </source>
</evidence>
<dbReference type="SUPFAM" id="SSF100950">
    <property type="entry name" value="NagB/RpiA/CoA transferase-like"/>
    <property type="match status" value="2"/>
</dbReference>
<gene>
    <name evidence="5" type="ORF">IAA04_05340</name>
</gene>
<evidence type="ECO:0000313" key="6">
    <source>
        <dbReference type="Proteomes" id="UP000823883"/>
    </source>
</evidence>
<protein>
    <submittedName>
        <fullName evidence="5">Acylcoa--acetate/3-ketoacidcoatransferase</fullName>
    </submittedName>
</protein>
<dbReference type="Pfam" id="PF01144">
    <property type="entry name" value="CoA_trans"/>
    <property type="match status" value="2"/>
</dbReference>
<dbReference type="GO" id="GO:0008410">
    <property type="term" value="F:CoA-transferase activity"/>
    <property type="evidence" value="ECO:0007669"/>
    <property type="project" value="InterPro"/>
</dbReference>
<dbReference type="PIRSF" id="PIRSF000858">
    <property type="entry name" value="SCOT-t"/>
    <property type="match status" value="1"/>
</dbReference>
<dbReference type="Gene3D" id="3.40.1080.10">
    <property type="entry name" value="Glutaconate Coenzyme A-transferase"/>
    <property type="match status" value="2"/>
</dbReference>
<feature type="active site" description="5-glutamyl coenzyme A thioester intermediate" evidence="4">
    <location>
        <position position="336"/>
    </location>
</feature>
<keyword evidence="2 3" id="KW-0808">Transferase</keyword>
<comment type="caution">
    <text evidence="5">The sequence shown here is derived from an EMBL/GenBank/DDBJ whole genome shotgun (WGS) entry which is preliminary data.</text>
</comment>
<evidence type="ECO:0000256" key="3">
    <source>
        <dbReference type="PIRNR" id="PIRNR000858"/>
    </source>
</evidence>
<dbReference type="InterPro" id="IPR014388">
    <property type="entry name" value="3-oxoacid_CoA-transferase"/>
</dbReference>
<dbReference type="SMART" id="SM00882">
    <property type="entry name" value="CoA_trans"/>
    <property type="match status" value="1"/>
</dbReference>
<reference evidence="5" key="1">
    <citation type="journal article" date="2021" name="PeerJ">
        <title>Extensive microbial diversity within the chicken gut microbiome revealed by metagenomics and culture.</title>
        <authorList>
            <person name="Gilroy R."/>
            <person name="Ravi A."/>
            <person name="Getino M."/>
            <person name="Pursley I."/>
            <person name="Horton D.L."/>
            <person name="Alikhan N.F."/>
            <person name="Baker D."/>
            <person name="Gharbi K."/>
            <person name="Hall N."/>
            <person name="Watson M."/>
            <person name="Adriaenssens E.M."/>
            <person name="Foster-Nyarko E."/>
            <person name="Jarju S."/>
            <person name="Secka A."/>
            <person name="Antonio M."/>
            <person name="Oren A."/>
            <person name="Chaudhuri R.R."/>
            <person name="La Ragione R."/>
            <person name="Hildebrand F."/>
            <person name="Pallen M.J."/>
        </authorList>
    </citation>
    <scope>NUCLEOTIDE SEQUENCE</scope>
    <source>
        <strain evidence="5">CHK183-5548</strain>
    </source>
</reference>
<dbReference type="AlphaFoldDB" id="A0A9D2T5N6"/>